<dbReference type="GO" id="GO:0004497">
    <property type="term" value="F:monooxygenase activity"/>
    <property type="evidence" value="ECO:0007669"/>
    <property type="project" value="InterPro"/>
</dbReference>
<dbReference type="GO" id="GO:0016705">
    <property type="term" value="F:oxidoreductase activity, acting on paired donors, with incorporation or reduction of molecular oxygen"/>
    <property type="evidence" value="ECO:0007669"/>
    <property type="project" value="InterPro"/>
</dbReference>
<dbReference type="OrthoDB" id="1470350at2759"/>
<dbReference type="STRING" id="101091.A0A1C7N7K2"/>
<keyword evidence="10" id="KW-0560">Oxidoreductase</keyword>
<evidence type="ECO:0000256" key="6">
    <source>
        <dbReference type="ARBA" id="ARBA00022643"/>
    </source>
</evidence>
<dbReference type="Pfam" id="PF00667">
    <property type="entry name" value="FAD_binding_1"/>
    <property type="match status" value="1"/>
</dbReference>
<dbReference type="GO" id="GO:0005506">
    <property type="term" value="F:iron ion binding"/>
    <property type="evidence" value="ECO:0007669"/>
    <property type="project" value="InterPro"/>
</dbReference>
<evidence type="ECO:0000256" key="11">
    <source>
        <dbReference type="ARBA" id="ARBA00023004"/>
    </source>
</evidence>
<evidence type="ECO:0000256" key="10">
    <source>
        <dbReference type="ARBA" id="ARBA00023002"/>
    </source>
</evidence>
<dbReference type="Gene3D" id="3.40.50.360">
    <property type="match status" value="1"/>
</dbReference>
<evidence type="ECO:0000256" key="4">
    <source>
        <dbReference type="ARBA" id="ARBA00022448"/>
    </source>
</evidence>
<comment type="similarity">
    <text evidence="3">In the N-terminal section; belongs to the cytochrome P450 family.</text>
</comment>
<dbReference type="InterPro" id="IPR039261">
    <property type="entry name" value="FNR_nucleotide-bd"/>
</dbReference>
<dbReference type="Pfam" id="PF00067">
    <property type="entry name" value="p450"/>
    <property type="match status" value="1"/>
</dbReference>
<dbReference type="InterPro" id="IPR008254">
    <property type="entry name" value="Flavodoxin/NO_synth"/>
</dbReference>
<feature type="domain" description="FAD-binding FR-type" evidence="15">
    <location>
        <begin position="783"/>
        <end position="1032"/>
    </location>
</feature>
<comment type="caution">
    <text evidence="16">The sequence shown here is derived from an EMBL/GenBank/DDBJ whole genome shotgun (WGS) entry which is preliminary data.</text>
</comment>
<dbReference type="SUPFAM" id="SSF52343">
    <property type="entry name" value="Ferredoxin reductase-like, C-terminal NADP-linked domain"/>
    <property type="match status" value="1"/>
</dbReference>
<comment type="catalytic activity">
    <reaction evidence="13">
        <text>2 oxidized [cytochrome P450] + NADPH = 2 reduced [cytochrome P450] + NADP(+) + H(+)</text>
        <dbReference type="Rhea" id="RHEA:24040"/>
        <dbReference type="Rhea" id="RHEA-COMP:14627"/>
        <dbReference type="Rhea" id="RHEA-COMP:14628"/>
        <dbReference type="ChEBI" id="CHEBI:15378"/>
        <dbReference type="ChEBI" id="CHEBI:55376"/>
        <dbReference type="ChEBI" id="CHEBI:57783"/>
        <dbReference type="ChEBI" id="CHEBI:58349"/>
        <dbReference type="ChEBI" id="CHEBI:60344"/>
        <dbReference type="EC" id="1.6.2.4"/>
    </reaction>
</comment>
<dbReference type="InterPro" id="IPR036396">
    <property type="entry name" value="Cyt_P450_sf"/>
</dbReference>
<dbReference type="PANTHER" id="PTHR19384">
    <property type="entry name" value="NITRIC OXIDE SYNTHASE-RELATED"/>
    <property type="match status" value="1"/>
</dbReference>
<keyword evidence="4" id="KW-0813">Transport</keyword>
<organism evidence="16 17">
    <name type="scientific">Choanephora cucurbitarum</name>
    <dbReference type="NCBI Taxonomy" id="101091"/>
    <lineage>
        <taxon>Eukaryota</taxon>
        <taxon>Fungi</taxon>
        <taxon>Fungi incertae sedis</taxon>
        <taxon>Mucoromycota</taxon>
        <taxon>Mucoromycotina</taxon>
        <taxon>Mucoromycetes</taxon>
        <taxon>Mucorales</taxon>
        <taxon>Mucorineae</taxon>
        <taxon>Choanephoraceae</taxon>
        <taxon>Choanephoroideae</taxon>
        <taxon>Choanephora</taxon>
    </lineage>
</organism>
<dbReference type="AlphaFoldDB" id="A0A1C7N7K2"/>
<dbReference type="InterPro" id="IPR001128">
    <property type="entry name" value="Cyt_P450"/>
</dbReference>
<keyword evidence="8" id="KW-0274">FAD</keyword>
<dbReference type="PROSITE" id="PS00086">
    <property type="entry name" value="CYTOCHROME_P450"/>
    <property type="match status" value="1"/>
</dbReference>
<evidence type="ECO:0000256" key="3">
    <source>
        <dbReference type="ARBA" id="ARBA00010018"/>
    </source>
</evidence>
<dbReference type="InterPro" id="IPR001433">
    <property type="entry name" value="OxRdtase_FAD/NAD-bd"/>
</dbReference>
<comment type="cofactor">
    <cofactor evidence="2">
        <name>FAD</name>
        <dbReference type="ChEBI" id="CHEBI:57692"/>
    </cofactor>
</comment>
<sequence>MVLAVTTPTIIALKGSQDITSDGRIIEIDGRADLNKVRILAKEKLGISVPLEQILLQAANGTELDEVEKLKAQKVIYVDLKESIKEVFRAPNRLPMIGNLYDVLPDVSKSIHRYLETYGSVVSINMCGTEAVTTNDPDVIEVFVKESEFFTKKIDTVLKEIKDFSGDGLFTSDTDTIEWKLAHKLLMPAFSPRAIKAYQPKMGEVVLETIRVLEQYDPADKVEILTWCTNLSFELIARVGFGYSFDLMHLDKPAHPFIKAIGRNLEQSFYRFMTPHFIRKLPLRSNYAWQDGINLMHSTVDEIIKERRSSNNTTNESSDLLDYMLNASDENNLSLSDENIRYQAITFLIAGHDTTANTIAWALYELSQNPDVEAKVMQELVDVGIKPNTLPTAKQVSSLKYLDKTIRETLRLHPPLREFTKYCKKDCVIPGGYKIKADSYIIASVISLHINPKIHPNPLKFDPERFSPEEEQKRSRFSWLPFSTGPRGCIGMAFALQELKTALSMLLCHFKFHYDGPPVVYDYKQPTTKPSKFFVNILPRDNLPKAQAGIAKKISSTDNQKVASISVLASEAANSNMEGLPKVTFLYGTQTGVSQDYAYQLSSQAKIFGFRDIKYCSMNEWDAIRTSESERTESELIVICTATYNGFPPDSAEHFDRWLDLQTKENKSSLLHGIGYTVFGVGNKNWRTYQSFPIKVDSSLNLLGAERWFPLGSGDVDGDSDADFSEWSVHFWATLLSKYGIKASVDRPVVPFATSSKKEKQVGVHKISLSDTSKWNMAKKNTNGQRDACVLVNRELLENTNDHSTRHIEIDISHLEPIGENHIYEPGDHIEVYPENSMEEVEQLASGFGLELDAAFEIDYDTIEGFSPRALARVIQGPFTVRNALQYYADILSPPSRMMLSYFAIQLRQVSPETAAFFEGLVMPDNNYQDHYPDFIQKHRTLLDLQKAFPQVKHISIGQFLAAVNVIQPRRYSIASSPLAHPKTAHISVAVVDDFINGRYYPGLTSSFLKRSEVGFRLRVNLKSSKNTFCMPNDLKKPLVMVASGTGIAPFRGFLQHRDMEKKSGKEVAPCLLFFGCRHPDKDYLYKEDIQQFVDSKVLANSYIAFSRKTSSIPKKYVQHELLAHATEVWDFMSNGALYVCGNTAMTRDVRTTFQTIVENVGIVKSNEDAEAYIKNLELQKAYMVDVWGTS</sequence>
<reference evidence="16 17" key="1">
    <citation type="submission" date="2016-03" db="EMBL/GenBank/DDBJ databases">
        <title>Choanephora cucurbitarum.</title>
        <authorList>
            <person name="Min B."/>
            <person name="Park H."/>
            <person name="Park J.-H."/>
            <person name="Shin H.-D."/>
            <person name="Choi I.-G."/>
        </authorList>
    </citation>
    <scope>NUCLEOTIDE SEQUENCE [LARGE SCALE GENOMIC DNA]</scope>
    <source>
        <strain evidence="16 17">KUS-F28377</strain>
    </source>
</reference>
<dbReference type="FunFam" id="3.40.50.80:FF:000001">
    <property type="entry name" value="NADPH--cytochrome P450 reductase 1"/>
    <property type="match status" value="1"/>
</dbReference>
<dbReference type="Gene3D" id="2.40.30.10">
    <property type="entry name" value="Translation factors"/>
    <property type="match status" value="1"/>
</dbReference>
<keyword evidence="11" id="KW-0408">Iron</keyword>
<dbReference type="PROSITE" id="PS50902">
    <property type="entry name" value="FLAVODOXIN_LIKE"/>
    <property type="match status" value="1"/>
</dbReference>
<dbReference type="PANTHER" id="PTHR19384:SF17">
    <property type="entry name" value="NADPH--CYTOCHROME P450 REDUCTASE"/>
    <property type="match status" value="1"/>
</dbReference>
<keyword evidence="9" id="KW-0521">NADP</keyword>
<dbReference type="InterPro" id="IPR001709">
    <property type="entry name" value="Flavoprot_Pyr_Nucl_cyt_Rdtase"/>
</dbReference>
<evidence type="ECO:0000256" key="5">
    <source>
        <dbReference type="ARBA" id="ARBA00022630"/>
    </source>
</evidence>
<keyword evidence="6" id="KW-0288">FMN</keyword>
<evidence type="ECO:0000256" key="12">
    <source>
        <dbReference type="ARBA" id="ARBA00023797"/>
    </source>
</evidence>
<evidence type="ECO:0000256" key="9">
    <source>
        <dbReference type="ARBA" id="ARBA00022857"/>
    </source>
</evidence>
<dbReference type="GO" id="GO:0010181">
    <property type="term" value="F:FMN binding"/>
    <property type="evidence" value="ECO:0007669"/>
    <property type="project" value="InterPro"/>
</dbReference>
<name>A0A1C7N7K2_9FUNG</name>
<comment type="cofactor">
    <cofactor evidence="1">
        <name>FMN</name>
        <dbReference type="ChEBI" id="CHEBI:58210"/>
    </cofactor>
</comment>
<dbReference type="GO" id="GO:0050660">
    <property type="term" value="F:flavin adenine dinucleotide binding"/>
    <property type="evidence" value="ECO:0007669"/>
    <property type="project" value="TreeGrafter"/>
</dbReference>
<dbReference type="Gene3D" id="3.40.50.80">
    <property type="entry name" value="Nucleotide-binding domain of ferredoxin-NADP reductase (FNR) module"/>
    <property type="match status" value="1"/>
</dbReference>
<dbReference type="InterPro" id="IPR017938">
    <property type="entry name" value="Riboflavin_synthase-like_b-brl"/>
</dbReference>
<dbReference type="Gene3D" id="1.10.630.10">
    <property type="entry name" value="Cytochrome P450"/>
    <property type="match status" value="1"/>
</dbReference>
<proteinExistence type="inferred from homology"/>
<dbReference type="Gene3D" id="1.20.990.10">
    <property type="entry name" value="NADPH-cytochrome p450 Reductase, Chain A, domain 3"/>
    <property type="match status" value="1"/>
</dbReference>
<dbReference type="SUPFAM" id="SSF63380">
    <property type="entry name" value="Riboflavin synthase domain-like"/>
    <property type="match status" value="1"/>
</dbReference>
<evidence type="ECO:0000313" key="17">
    <source>
        <dbReference type="Proteomes" id="UP000093000"/>
    </source>
</evidence>
<dbReference type="SUPFAM" id="SSF48264">
    <property type="entry name" value="Cytochrome P450"/>
    <property type="match status" value="1"/>
</dbReference>
<feature type="domain" description="Flavodoxin-like" evidence="14">
    <location>
        <begin position="583"/>
        <end position="732"/>
    </location>
</feature>
<dbReference type="GO" id="GO:0005829">
    <property type="term" value="C:cytosol"/>
    <property type="evidence" value="ECO:0007669"/>
    <property type="project" value="TreeGrafter"/>
</dbReference>
<dbReference type="InterPro" id="IPR017972">
    <property type="entry name" value="Cyt_P450_CS"/>
</dbReference>
<evidence type="ECO:0000313" key="16">
    <source>
        <dbReference type="EMBL" id="OBZ85113.1"/>
    </source>
</evidence>
<dbReference type="InterPro" id="IPR029039">
    <property type="entry name" value="Flavoprotein-like_sf"/>
</dbReference>
<keyword evidence="7" id="KW-0479">Metal-binding</keyword>
<dbReference type="EC" id="1.6.2.4" evidence="12"/>
<dbReference type="InterPro" id="IPR023173">
    <property type="entry name" value="NADPH_Cyt_P450_Rdtase_alpha"/>
</dbReference>
<dbReference type="Pfam" id="PF00175">
    <property type="entry name" value="NAD_binding_1"/>
    <property type="match status" value="1"/>
</dbReference>
<dbReference type="InterPro" id="IPR001094">
    <property type="entry name" value="Flavdoxin-like"/>
</dbReference>
<dbReference type="InterPro" id="IPR003097">
    <property type="entry name" value="CysJ-like_FAD-binding"/>
</dbReference>
<protein>
    <recommendedName>
        <fullName evidence="12">NADPH--hemoprotein reductase</fullName>
        <ecNumber evidence="12">1.6.2.4</ecNumber>
    </recommendedName>
</protein>
<dbReference type="PROSITE" id="PS51384">
    <property type="entry name" value="FAD_FR"/>
    <property type="match status" value="1"/>
</dbReference>
<evidence type="ECO:0000256" key="1">
    <source>
        <dbReference type="ARBA" id="ARBA00001917"/>
    </source>
</evidence>
<dbReference type="EMBL" id="LUGH01000432">
    <property type="protein sequence ID" value="OBZ85113.1"/>
    <property type="molecule type" value="Genomic_DNA"/>
</dbReference>
<dbReference type="InParanoid" id="A0A1C7N7K2"/>
<gene>
    <name evidence="16" type="ORF">A0J61_06837</name>
</gene>
<dbReference type="GO" id="GO:0003958">
    <property type="term" value="F:NADPH-hemoprotein reductase activity"/>
    <property type="evidence" value="ECO:0007669"/>
    <property type="project" value="UniProtKB-EC"/>
</dbReference>
<keyword evidence="17" id="KW-1185">Reference proteome</keyword>
<evidence type="ECO:0000256" key="7">
    <source>
        <dbReference type="ARBA" id="ARBA00022723"/>
    </source>
</evidence>
<evidence type="ECO:0000259" key="15">
    <source>
        <dbReference type="PROSITE" id="PS51384"/>
    </source>
</evidence>
<keyword evidence="5" id="KW-0285">Flavoprotein</keyword>
<evidence type="ECO:0000256" key="13">
    <source>
        <dbReference type="ARBA" id="ARBA00049342"/>
    </source>
</evidence>
<dbReference type="Proteomes" id="UP000093000">
    <property type="component" value="Unassembled WGS sequence"/>
</dbReference>
<accession>A0A1C7N7K2</accession>
<dbReference type="SUPFAM" id="SSF52218">
    <property type="entry name" value="Flavoproteins"/>
    <property type="match status" value="1"/>
</dbReference>
<evidence type="ECO:0000256" key="8">
    <source>
        <dbReference type="ARBA" id="ARBA00022827"/>
    </source>
</evidence>
<evidence type="ECO:0000259" key="14">
    <source>
        <dbReference type="PROSITE" id="PS50902"/>
    </source>
</evidence>
<dbReference type="GO" id="GO:0020037">
    <property type="term" value="F:heme binding"/>
    <property type="evidence" value="ECO:0007669"/>
    <property type="project" value="InterPro"/>
</dbReference>
<evidence type="ECO:0000256" key="2">
    <source>
        <dbReference type="ARBA" id="ARBA00001974"/>
    </source>
</evidence>
<dbReference type="PRINTS" id="PR00369">
    <property type="entry name" value="FLAVODOXIN"/>
</dbReference>
<dbReference type="Pfam" id="PF00258">
    <property type="entry name" value="Flavodoxin_1"/>
    <property type="match status" value="1"/>
</dbReference>
<dbReference type="InterPro" id="IPR017927">
    <property type="entry name" value="FAD-bd_FR_type"/>
</dbReference>
<dbReference type="PRINTS" id="PR00371">
    <property type="entry name" value="FPNCR"/>
</dbReference>